<feature type="region of interest" description="Disordered" evidence="1">
    <location>
        <begin position="286"/>
        <end position="312"/>
    </location>
</feature>
<accession>A0A5J4YNB2</accession>
<feature type="region of interest" description="Disordered" evidence="1">
    <location>
        <begin position="104"/>
        <end position="153"/>
    </location>
</feature>
<evidence type="ECO:0000259" key="2">
    <source>
        <dbReference type="Pfam" id="PF01764"/>
    </source>
</evidence>
<dbReference type="Gene3D" id="3.40.50.1820">
    <property type="entry name" value="alpha/beta hydrolase"/>
    <property type="match status" value="1"/>
</dbReference>
<dbReference type="EMBL" id="VRMN01000009">
    <property type="protein sequence ID" value="KAA8492675.1"/>
    <property type="molecule type" value="Genomic_DNA"/>
</dbReference>
<comment type="caution">
    <text evidence="3">The sequence shown here is derived from an EMBL/GenBank/DDBJ whole genome shotgun (WGS) entry which is preliminary data.</text>
</comment>
<feature type="domain" description="Fungal lipase-type" evidence="2">
    <location>
        <begin position="664"/>
        <end position="792"/>
    </location>
</feature>
<dbReference type="OrthoDB" id="438440at2759"/>
<gene>
    <name evidence="3" type="ORF">FVE85_8182</name>
</gene>
<feature type="region of interest" description="Disordered" evidence="1">
    <location>
        <begin position="409"/>
        <end position="442"/>
    </location>
</feature>
<evidence type="ECO:0000313" key="4">
    <source>
        <dbReference type="Proteomes" id="UP000324585"/>
    </source>
</evidence>
<feature type="compositionally biased region" description="Basic and acidic residues" evidence="1">
    <location>
        <begin position="46"/>
        <end position="59"/>
    </location>
</feature>
<dbReference type="Proteomes" id="UP000324585">
    <property type="component" value="Unassembled WGS sequence"/>
</dbReference>
<evidence type="ECO:0000313" key="3">
    <source>
        <dbReference type="EMBL" id="KAA8492675.1"/>
    </source>
</evidence>
<proteinExistence type="predicted"/>
<dbReference type="InterPro" id="IPR002921">
    <property type="entry name" value="Fungal_lipase-type"/>
</dbReference>
<dbReference type="SUPFAM" id="SSF53474">
    <property type="entry name" value="alpha/beta-Hydrolases"/>
    <property type="match status" value="1"/>
</dbReference>
<feature type="region of interest" description="Disordered" evidence="1">
    <location>
        <begin position="494"/>
        <end position="518"/>
    </location>
</feature>
<evidence type="ECO:0000256" key="1">
    <source>
        <dbReference type="SAM" id="MobiDB-lite"/>
    </source>
</evidence>
<dbReference type="PANTHER" id="PTHR45856">
    <property type="entry name" value="ALPHA/BETA-HYDROLASES SUPERFAMILY PROTEIN"/>
    <property type="match status" value="1"/>
</dbReference>
<sequence>MIRARSRSKHPSGVPRSKQSLDTQASTSETCRVPAMKGTNVPQPTLEHDEDRTQLEKDAASASKTPGGAVQPPARKKAGHAYRSSVVPDDDELASLLADDELLDVSTREQSPAHAAATAAHAQPDKPARATKQVSPGSSPLNQAEQETEQTSGMLSDLAKDLLEAKQPGATAEPSSDTRPVPSPSPLFAGKTLIDSFVPLANAVPISAVPNLQFAQSMGLQQPEEKEAASLRILYREIVDVHTRLRKDVASACKNMELLASLLDRAASGSSERISSQEWDNLAGYEELSTPRSVTTSPMSASPTSHMSPPSLASAGELSIMSRGLSELAKDLVMGAAVLEKHGSEVQRYVETQLLPDSSLLMVRASRTGLSATASRLHRTVGGESLHGSGSHNIARHAKRHLKHVFASKKGAQEQAQPEQQPAAFKQRSTSSGASAASPSGGLYATDKARILQKIRYDESRFLSESSESLLRGLLAHHDTLHGHLERLVAQLEDAKKSRGAPGQDANDEDADEENRQAEWEELNKKLLVESMIVNAGDSLDMCEPGIVRHVSKASGQSGSKAGVQVDFFELADASMLIADCRSGAKFVAEKYAALSVKPATLPQSTISYMTMVVPLDSNVEVSAVYVSAHSPAPTLSASEGREARSAFSMNPEHDASLPQCAFYIVIRGTDFTNLKHILIDMDSKLEADAMLGCEVHRGFRNSALELVAHVREDLNAHGRFMPIRIMGHSLGGSTAQLVGAFLLREGFNVERVLAFGSPKLTDEPGGRVLDALIGHVTLRISAYKDIVRTLPRKPRYKHFGKCVIFFDTGVVWEFAEALKVEPFEYINYSEALAHHRTHYYAAALAHVLEVKLDIQS</sequence>
<feature type="compositionally biased region" description="Polar residues" evidence="1">
    <location>
        <begin position="290"/>
        <end position="308"/>
    </location>
</feature>
<name>A0A5J4YNB2_PORPP</name>
<dbReference type="InterPro" id="IPR051218">
    <property type="entry name" value="Sec_MonoDiacylglyc_Lipase"/>
</dbReference>
<dbReference type="AlphaFoldDB" id="A0A5J4YNB2"/>
<feature type="compositionally biased region" description="Low complexity" evidence="1">
    <location>
        <begin position="113"/>
        <end position="122"/>
    </location>
</feature>
<dbReference type="Pfam" id="PF01764">
    <property type="entry name" value="Lipase_3"/>
    <property type="match status" value="1"/>
</dbReference>
<reference evidence="4" key="1">
    <citation type="journal article" date="2019" name="Nat. Commun.">
        <title>Expansion of phycobilisome linker gene families in mesophilic red algae.</title>
        <authorList>
            <person name="Lee J."/>
            <person name="Kim D."/>
            <person name="Bhattacharya D."/>
            <person name="Yoon H.S."/>
        </authorList>
    </citation>
    <scope>NUCLEOTIDE SEQUENCE [LARGE SCALE GENOMIC DNA]</scope>
    <source>
        <strain evidence="4">CCMP 1328</strain>
    </source>
</reference>
<feature type="compositionally biased region" description="Polar residues" evidence="1">
    <location>
        <begin position="132"/>
        <end position="153"/>
    </location>
</feature>
<dbReference type="GO" id="GO:0006629">
    <property type="term" value="P:lipid metabolic process"/>
    <property type="evidence" value="ECO:0007669"/>
    <property type="project" value="InterPro"/>
</dbReference>
<dbReference type="PANTHER" id="PTHR45856:SF24">
    <property type="entry name" value="FUNGAL LIPASE-LIKE DOMAIN-CONTAINING PROTEIN"/>
    <property type="match status" value="1"/>
</dbReference>
<feature type="compositionally biased region" description="Low complexity" evidence="1">
    <location>
        <begin position="413"/>
        <end position="442"/>
    </location>
</feature>
<protein>
    <recommendedName>
        <fullName evidence="2">Fungal lipase-type domain-containing protein</fullName>
    </recommendedName>
</protein>
<feature type="compositionally biased region" description="Basic residues" evidence="1">
    <location>
        <begin position="1"/>
        <end position="10"/>
    </location>
</feature>
<feature type="compositionally biased region" description="Polar residues" evidence="1">
    <location>
        <begin position="17"/>
        <end position="30"/>
    </location>
</feature>
<dbReference type="InterPro" id="IPR029058">
    <property type="entry name" value="AB_hydrolase_fold"/>
</dbReference>
<feature type="region of interest" description="Disordered" evidence="1">
    <location>
        <begin position="167"/>
        <end position="186"/>
    </location>
</feature>
<keyword evidence="4" id="KW-1185">Reference proteome</keyword>
<organism evidence="3 4">
    <name type="scientific">Porphyridium purpureum</name>
    <name type="common">Red alga</name>
    <name type="synonym">Porphyridium cruentum</name>
    <dbReference type="NCBI Taxonomy" id="35688"/>
    <lineage>
        <taxon>Eukaryota</taxon>
        <taxon>Rhodophyta</taxon>
        <taxon>Bangiophyceae</taxon>
        <taxon>Porphyridiales</taxon>
        <taxon>Porphyridiaceae</taxon>
        <taxon>Porphyridium</taxon>
    </lineage>
</organism>
<feature type="region of interest" description="Disordered" evidence="1">
    <location>
        <begin position="1"/>
        <end position="90"/>
    </location>
</feature>